<keyword evidence="3" id="KW-1185">Reference proteome</keyword>
<dbReference type="Proteomes" id="UP000604825">
    <property type="component" value="Unassembled WGS sequence"/>
</dbReference>
<evidence type="ECO:0000256" key="1">
    <source>
        <dbReference type="SAM" id="Phobius"/>
    </source>
</evidence>
<gene>
    <name evidence="2" type="ORF">NCGR_LOCUS56013</name>
</gene>
<dbReference type="AlphaFoldDB" id="A0A811RT41"/>
<name>A0A811RT41_9POAL</name>
<evidence type="ECO:0000313" key="3">
    <source>
        <dbReference type="Proteomes" id="UP000604825"/>
    </source>
</evidence>
<keyword evidence="1" id="KW-0812">Transmembrane</keyword>
<reference evidence="2" key="1">
    <citation type="submission" date="2020-10" db="EMBL/GenBank/DDBJ databases">
        <authorList>
            <person name="Han B."/>
            <person name="Lu T."/>
            <person name="Zhao Q."/>
            <person name="Huang X."/>
            <person name="Zhao Y."/>
        </authorList>
    </citation>
    <scope>NUCLEOTIDE SEQUENCE</scope>
</reference>
<keyword evidence="1" id="KW-0472">Membrane</keyword>
<organism evidence="2 3">
    <name type="scientific">Miscanthus lutarioriparius</name>
    <dbReference type="NCBI Taxonomy" id="422564"/>
    <lineage>
        <taxon>Eukaryota</taxon>
        <taxon>Viridiplantae</taxon>
        <taxon>Streptophyta</taxon>
        <taxon>Embryophyta</taxon>
        <taxon>Tracheophyta</taxon>
        <taxon>Spermatophyta</taxon>
        <taxon>Magnoliopsida</taxon>
        <taxon>Liliopsida</taxon>
        <taxon>Poales</taxon>
        <taxon>Poaceae</taxon>
        <taxon>PACMAD clade</taxon>
        <taxon>Panicoideae</taxon>
        <taxon>Andropogonodae</taxon>
        <taxon>Andropogoneae</taxon>
        <taxon>Saccharinae</taxon>
        <taxon>Miscanthus</taxon>
    </lineage>
</organism>
<protein>
    <submittedName>
        <fullName evidence="2">Uncharacterized protein</fullName>
    </submittedName>
</protein>
<feature type="transmembrane region" description="Helical" evidence="1">
    <location>
        <begin position="53"/>
        <end position="71"/>
    </location>
</feature>
<dbReference type="EMBL" id="CAJGYO010000016">
    <property type="protein sequence ID" value="CAD6272740.1"/>
    <property type="molecule type" value="Genomic_DNA"/>
</dbReference>
<comment type="caution">
    <text evidence="2">The sequence shown here is derived from an EMBL/GenBank/DDBJ whole genome shotgun (WGS) entry which is preliminary data.</text>
</comment>
<dbReference type="OrthoDB" id="687166at2759"/>
<accession>A0A811RT41</accession>
<proteinExistence type="predicted"/>
<keyword evidence="1" id="KW-1133">Transmembrane helix</keyword>
<evidence type="ECO:0000313" key="2">
    <source>
        <dbReference type="EMBL" id="CAD6272740.1"/>
    </source>
</evidence>
<feature type="transmembrane region" description="Helical" evidence="1">
    <location>
        <begin position="25"/>
        <end position="47"/>
    </location>
</feature>
<sequence>MKMAAEEEEVPVADVRKASLIMRTLDVFFVVYLLFYVGIVAVMVIVSDNWWDPWPGVLFLSPICIVTLWLTPKMKDVYVQLYATKKAPKSDSDLSTKLLAFEKQTNK</sequence>